<feature type="non-terminal residue" evidence="2">
    <location>
        <position position="1"/>
    </location>
</feature>
<gene>
    <name evidence="2" type="ORF">METZ01_LOCUS482961</name>
</gene>
<dbReference type="PANTHER" id="PTHR42685:SF18">
    <property type="entry name" value="DIGERANYLGERANYLGLYCEROPHOSPHOLIPID REDUCTASE"/>
    <property type="match status" value="1"/>
</dbReference>
<feature type="domain" description="FAD-binding" evidence="1">
    <location>
        <begin position="1"/>
        <end position="138"/>
    </location>
</feature>
<dbReference type="PANTHER" id="PTHR42685">
    <property type="entry name" value="GERANYLGERANYL DIPHOSPHATE REDUCTASE"/>
    <property type="match status" value="1"/>
</dbReference>
<dbReference type="InterPro" id="IPR036188">
    <property type="entry name" value="FAD/NAD-bd_sf"/>
</dbReference>
<dbReference type="SUPFAM" id="SSF51905">
    <property type="entry name" value="FAD/NAD(P)-binding domain"/>
    <property type="match status" value="1"/>
</dbReference>
<name>A0A383CCL5_9ZZZZ</name>
<proteinExistence type="predicted"/>
<accession>A0A383CCL5</accession>
<dbReference type="InterPro" id="IPR050407">
    <property type="entry name" value="Geranylgeranyl_reductase"/>
</dbReference>
<dbReference type="AlphaFoldDB" id="A0A383CCL5"/>
<organism evidence="2">
    <name type="scientific">marine metagenome</name>
    <dbReference type="NCBI Taxonomy" id="408172"/>
    <lineage>
        <taxon>unclassified sequences</taxon>
        <taxon>metagenomes</taxon>
        <taxon>ecological metagenomes</taxon>
    </lineage>
</organism>
<dbReference type="EMBL" id="UINC01207839">
    <property type="protein sequence ID" value="SVE30107.1"/>
    <property type="molecule type" value="Genomic_DNA"/>
</dbReference>
<protein>
    <recommendedName>
        <fullName evidence="1">FAD-binding domain-containing protein</fullName>
    </recommendedName>
</protein>
<dbReference type="InterPro" id="IPR002938">
    <property type="entry name" value="FAD-bd"/>
</dbReference>
<evidence type="ECO:0000313" key="2">
    <source>
        <dbReference type="EMBL" id="SVE30107.1"/>
    </source>
</evidence>
<dbReference type="GO" id="GO:0071949">
    <property type="term" value="F:FAD binding"/>
    <property type="evidence" value="ECO:0007669"/>
    <property type="project" value="InterPro"/>
</dbReference>
<evidence type="ECO:0000259" key="1">
    <source>
        <dbReference type="Pfam" id="PF01494"/>
    </source>
</evidence>
<dbReference type="Gene3D" id="3.50.50.60">
    <property type="entry name" value="FAD/NAD(P)-binding domain"/>
    <property type="match status" value="1"/>
</dbReference>
<sequence length="241" mass="27120">RAGRSVTVLEGADRWDPERRTLIVTRRMHDLLGEVGSRSIVNEINRFELLTDGRVETVELDRPDLVIERSTLLRGLAEQAEATGVDLRMGCRVRALTSAVDGARLEVGCNGTTEELRATIVVAADGTFSKVAREAGWPPLSTVPLIQAIIRLPSDLPQDTARVWFRPDDTPYFYWLIPESSEKAAIGLIGEDRVRTRQCLERFLDQEGFEPLEFQAARIPRYTEWIAPYRRLGVADIYLVG</sequence>
<feature type="non-terminal residue" evidence="2">
    <location>
        <position position="241"/>
    </location>
</feature>
<dbReference type="Pfam" id="PF01494">
    <property type="entry name" value="FAD_binding_3"/>
    <property type="match status" value="1"/>
</dbReference>
<reference evidence="2" key="1">
    <citation type="submission" date="2018-05" db="EMBL/GenBank/DDBJ databases">
        <authorList>
            <person name="Lanie J.A."/>
            <person name="Ng W.-L."/>
            <person name="Kazmierczak K.M."/>
            <person name="Andrzejewski T.M."/>
            <person name="Davidsen T.M."/>
            <person name="Wayne K.J."/>
            <person name="Tettelin H."/>
            <person name="Glass J.I."/>
            <person name="Rusch D."/>
            <person name="Podicherti R."/>
            <person name="Tsui H.-C.T."/>
            <person name="Winkler M.E."/>
        </authorList>
    </citation>
    <scope>NUCLEOTIDE SEQUENCE</scope>
</reference>